<reference evidence="2" key="1">
    <citation type="journal article" date="2019" name="Int. J. Syst. Evol. Microbiol.">
        <title>The Global Catalogue of Microorganisms (GCM) 10K type strain sequencing project: providing services to taxonomists for standard genome sequencing and annotation.</title>
        <authorList>
            <consortium name="The Broad Institute Genomics Platform"/>
            <consortium name="The Broad Institute Genome Sequencing Center for Infectious Disease"/>
            <person name="Wu L."/>
            <person name="Ma J."/>
        </authorList>
    </citation>
    <scope>NUCLEOTIDE SEQUENCE [LARGE SCALE GENOMIC DNA]</scope>
    <source>
        <strain evidence="2">TBRC 5832</strain>
    </source>
</reference>
<sequence length="111" mass="12031">MSDQDPPAGSSQLVSFERADVVSLMIYPAPPPKLVVTGQVPYMNIEVTLNPVRYIQRPEYWVIEVVGQMPVIGLPALAPYAVELDLTGLIGTRGIEVVGANQTERIDIPSA</sequence>
<proteinExistence type="predicted"/>
<dbReference type="EMBL" id="JBHSBL010000021">
    <property type="protein sequence ID" value="MFC4069640.1"/>
    <property type="molecule type" value="Genomic_DNA"/>
</dbReference>
<protein>
    <submittedName>
        <fullName evidence="1">Uncharacterized protein</fullName>
    </submittedName>
</protein>
<gene>
    <name evidence="1" type="ORF">ACFO0C_32355</name>
</gene>
<evidence type="ECO:0000313" key="2">
    <source>
        <dbReference type="Proteomes" id="UP001595867"/>
    </source>
</evidence>
<name>A0ABV8J3R3_9ACTN</name>
<comment type="caution">
    <text evidence="1">The sequence shown here is derived from an EMBL/GenBank/DDBJ whole genome shotgun (WGS) entry which is preliminary data.</text>
</comment>
<organism evidence="1 2">
    <name type="scientific">Actinoplanes subglobosus</name>
    <dbReference type="NCBI Taxonomy" id="1547892"/>
    <lineage>
        <taxon>Bacteria</taxon>
        <taxon>Bacillati</taxon>
        <taxon>Actinomycetota</taxon>
        <taxon>Actinomycetes</taxon>
        <taxon>Micromonosporales</taxon>
        <taxon>Micromonosporaceae</taxon>
        <taxon>Actinoplanes</taxon>
    </lineage>
</organism>
<keyword evidence="2" id="KW-1185">Reference proteome</keyword>
<evidence type="ECO:0000313" key="1">
    <source>
        <dbReference type="EMBL" id="MFC4069640.1"/>
    </source>
</evidence>
<dbReference type="RefSeq" id="WP_378070537.1">
    <property type="nucleotide sequence ID" value="NZ_JBHSBL010000021.1"/>
</dbReference>
<dbReference type="Proteomes" id="UP001595867">
    <property type="component" value="Unassembled WGS sequence"/>
</dbReference>
<accession>A0ABV8J3R3</accession>